<dbReference type="GO" id="GO:0003779">
    <property type="term" value="F:actin binding"/>
    <property type="evidence" value="ECO:0007669"/>
    <property type="project" value="TreeGrafter"/>
</dbReference>
<dbReference type="STRING" id="391180.A0A2Y9JYW9"/>
<dbReference type="InterPro" id="IPR055093">
    <property type="entry name" value="EPS8_2nd"/>
</dbReference>
<dbReference type="GeneID" id="111149766"/>
<evidence type="ECO:0000256" key="13">
    <source>
        <dbReference type="SAM" id="MobiDB-lite"/>
    </source>
</evidence>
<evidence type="ECO:0000256" key="4">
    <source>
        <dbReference type="ARBA" id="ARBA00022443"/>
    </source>
</evidence>
<evidence type="ECO:0000313" key="15">
    <source>
        <dbReference type="Proteomes" id="UP000248482"/>
    </source>
</evidence>
<dbReference type="InterPro" id="IPR036028">
    <property type="entry name" value="SH3-like_dom_sf"/>
</dbReference>
<feature type="region of interest" description="Disordered" evidence="13">
    <location>
        <begin position="498"/>
        <end position="549"/>
    </location>
</feature>
<dbReference type="GO" id="GO:1900029">
    <property type="term" value="P:positive regulation of ruffle assembly"/>
    <property type="evidence" value="ECO:0007669"/>
    <property type="project" value="TreeGrafter"/>
</dbReference>
<dbReference type="PANTHER" id="PTHR12287:SF20">
    <property type="entry name" value="EPIDERMAL GROWTH FACTOR RECEPTOR KINASE SUBSTRATE 8-LIKE PROTEIN 2"/>
    <property type="match status" value="1"/>
</dbReference>
<dbReference type="SUPFAM" id="SSF50044">
    <property type="entry name" value="SH3-domain"/>
    <property type="match status" value="1"/>
</dbReference>
<dbReference type="PROSITE" id="PS50002">
    <property type="entry name" value="SH3"/>
    <property type="match status" value="1"/>
</dbReference>
<dbReference type="GO" id="GO:0031982">
    <property type="term" value="C:vesicle"/>
    <property type="evidence" value="ECO:0007669"/>
    <property type="project" value="TreeGrafter"/>
</dbReference>
<dbReference type="InterPro" id="IPR013761">
    <property type="entry name" value="SAM/pointed_sf"/>
</dbReference>
<dbReference type="SUPFAM" id="SSF50729">
    <property type="entry name" value="PH domain-like"/>
    <property type="match status" value="1"/>
</dbReference>
<dbReference type="Gene3D" id="1.10.150.50">
    <property type="entry name" value="Transcription Factor, Ets-1"/>
    <property type="match status" value="1"/>
</dbReference>
<dbReference type="Pfam" id="PF08416">
    <property type="entry name" value="PTB"/>
    <property type="match status" value="1"/>
</dbReference>
<sequence length="1020" mass="113113">MSIPDILHRQVIRGIWPSPYSHSPSESQDPQGHMGGGGLKLPGLSHLPETLFVSRTWSNQKEPWIPIPLAWDYPLWLTLHTEGQPCQRSPGDTDPTEHVSLAQRGQVCSPPRGYAPSRLCFGLWVPNLPPRPPPQHHPGSDLILCCLPLVWLPPASGPLNMVSLCLEVVPLPGPLSEPQDTVLAGLPQIALRVGLLYWPILGICLPVATWARRSCCGQEAGLCSLRTPCPSTLGNLGRISGLQPLDLGGRKRSSPALGAVKPPTRPQGGVSSAVVSTQVRVRHEVLDSSHKAAFPSAAATNGAMSQLGPVSGHPDAANGSLGRSDGVAKMSAKDLFEQRKKYSNSNIIMHETSQYHVQHLATFIMDKSEAIVSVDDAIRKLVQLSSKEKVWAQEMLLRVNDQCLRLLDVETQEELENFPLPTVRHSQTVPDQPWCPSVLLLVCQDSEQSKPDIHFFHCDEVEAELVHEDIESALADCRLGKKLRPQTLKSHQEKIQQRQSILPAPRGPAPIPFQRYGGDSRATKNRVGPPMPLPEPGFRRRESQDEEPRAVLAQKIEKETQILNCALDDIEWFVARLQKAAEAFKQLNQRKKGKKKGKKGPAEGVLTLRARPPSEAQFIDCFQKIKLAVNLLAKLQKHIQSPSAAELVHFLFGPLDLIIGTCGGPDIARSVSSPMLSREAVGFLQGHLVPKEMTLWESLGETWMRPRSEWPREPQVPIYVPKFHSGWEPPLDVFQEAPWEVEGLASAPDDEPTPVNRSSFRNSPKHSLVSEPTAPAPGDPLSPVSAPHAHRGYEPGPAMAKYVRILYDFTARNADELSVLKDEVLEVLEDGHQWWKVRNRSGQAGYVPYNILDETRLEEAPPQQASLKYWGPASPTHKLPPSFAGNKDELIHHMDEVNDELIKKISHIKAQPQRHFRVERSQPVAVPLTYESGPAEVRAWLEAKAFSARIVENLGILTGPQLFSLNKDELKKVCGEEGIRVYSQLTVQKAVLEKQPGESELEEFISKFHSKTQRRLEDDS</sequence>
<evidence type="ECO:0000256" key="11">
    <source>
        <dbReference type="ARBA" id="ARBA00077702"/>
    </source>
</evidence>
<dbReference type="GO" id="GO:0005829">
    <property type="term" value="C:cytosol"/>
    <property type="evidence" value="ECO:0007669"/>
    <property type="project" value="UniProtKB-ARBA"/>
</dbReference>
<dbReference type="Gene3D" id="2.30.30.40">
    <property type="entry name" value="SH3 Domains"/>
    <property type="match status" value="1"/>
</dbReference>
<name>A0A2Y9JYW9_ENHLU</name>
<feature type="region of interest" description="Disordered" evidence="13">
    <location>
        <begin position="251"/>
        <end position="274"/>
    </location>
</feature>
<evidence type="ECO:0000313" key="16">
    <source>
        <dbReference type="RefSeq" id="XP_022362735.1"/>
    </source>
</evidence>
<dbReference type="InterPro" id="IPR001452">
    <property type="entry name" value="SH3_domain"/>
</dbReference>
<dbReference type="InterPro" id="IPR041418">
    <property type="entry name" value="SAM_3"/>
</dbReference>
<dbReference type="CDD" id="cd01210">
    <property type="entry name" value="PTB_EPS8"/>
    <property type="match status" value="1"/>
</dbReference>
<dbReference type="GO" id="GO:0007266">
    <property type="term" value="P:Rho protein signal transduction"/>
    <property type="evidence" value="ECO:0007669"/>
    <property type="project" value="TreeGrafter"/>
</dbReference>
<evidence type="ECO:0000256" key="9">
    <source>
        <dbReference type="ARBA" id="ARBA00065375"/>
    </source>
</evidence>
<dbReference type="SMART" id="SM00326">
    <property type="entry name" value="SH3"/>
    <property type="match status" value="1"/>
</dbReference>
<comment type="subunit">
    <text evidence="9">Interacts with ABI1. Part of a complex that contains SOS1, ABI1 and EPS8L2. Associates with F-actin.</text>
</comment>
<feature type="compositionally biased region" description="Polar residues" evidence="13">
    <location>
        <begin position="20"/>
        <end position="30"/>
    </location>
</feature>
<comment type="subcellular location">
    <subcellularLocation>
        <location evidence="2">Cell projection</location>
        <location evidence="2">Stereocilium</location>
    </subcellularLocation>
    <subcellularLocation>
        <location evidence="1">Cytoplasm</location>
    </subcellularLocation>
</comment>
<dbReference type="KEGG" id="elk:111149766"/>
<keyword evidence="7" id="KW-0966">Cell projection</keyword>
<keyword evidence="4 12" id="KW-0728">SH3 domain</keyword>
<dbReference type="OrthoDB" id="4680325at2759"/>
<evidence type="ECO:0000256" key="6">
    <source>
        <dbReference type="ARBA" id="ARBA00022553"/>
    </source>
</evidence>
<feature type="compositionally biased region" description="Basic and acidic residues" evidence="13">
    <location>
        <begin position="537"/>
        <end position="549"/>
    </location>
</feature>
<evidence type="ECO:0000256" key="5">
    <source>
        <dbReference type="ARBA" id="ARBA00022490"/>
    </source>
</evidence>
<dbReference type="InterPro" id="IPR033928">
    <property type="entry name" value="EPS8_PTB"/>
</dbReference>
<dbReference type="FunFam" id="1.10.150.50:FF:000023">
    <property type="entry name" value="Epidermal growth factor receptor kinase substrate 8"/>
    <property type="match status" value="1"/>
</dbReference>
<dbReference type="AlphaFoldDB" id="A0A2Y9JYW9"/>
<dbReference type="CTD" id="64787"/>
<evidence type="ECO:0000256" key="1">
    <source>
        <dbReference type="ARBA" id="ARBA00004496"/>
    </source>
</evidence>
<accession>A0A2Y9JYW9</accession>
<feature type="region of interest" description="Disordered" evidence="13">
    <location>
        <begin position="305"/>
        <end position="324"/>
    </location>
</feature>
<dbReference type="Gene3D" id="2.30.29.30">
    <property type="entry name" value="Pleckstrin-homology domain (PH domain)/Phosphotyrosine-binding domain (PTB)"/>
    <property type="match status" value="1"/>
</dbReference>
<dbReference type="SMART" id="SM00462">
    <property type="entry name" value="PTB"/>
    <property type="match status" value="1"/>
</dbReference>
<gene>
    <name evidence="16" type="primary">LOC111149766</name>
</gene>
<protein>
    <recommendedName>
        <fullName evidence="10">Epidermal growth factor receptor kinase substrate 8-like protein 2</fullName>
    </recommendedName>
    <alternativeName>
        <fullName evidence="11">Epidermal growth factor receptor pathway substrate 8-related protein 2</fullName>
    </alternativeName>
</protein>
<dbReference type="InterPro" id="IPR006020">
    <property type="entry name" value="PTB/PI_dom"/>
</dbReference>
<dbReference type="InterPro" id="IPR035462">
    <property type="entry name" value="Eps8_SH3"/>
</dbReference>
<keyword evidence="5" id="KW-0963">Cytoplasm</keyword>
<evidence type="ECO:0000256" key="7">
    <source>
        <dbReference type="ARBA" id="ARBA00023273"/>
    </source>
</evidence>
<dbReference type="Pfam" id="PF22975">
    <property type="entry name" value="EPS8_2nd"/>
    <property type="match status" value="1"/>
</dbReference>
<dbReference type="CDD" id="cd11764">
    <property type="entry name" value="SH3_Eps8"/>
    <property type="match status" value="1"/>
</dbReference>
<evidence type="ECO:0000256" key="3">
    <source>
        <dbReference type="ARBA" id="ARBA00006197"/>
    </source>
</evidence>
<dbReference type="Proteomes" id="UP000248482">
    <property type="component" value="Unplaced"/>
</dbReference>
<evidence type="ECO:0000256" key="2">
    <source>
        <dbReference type="ARBA" id="ARBA00004645"/>
    </source>
</evidence>
<evidence type="ECO:0000256" key="8">
    <source>
        <dbReference type="ARBA" id="ARBA00057110"/>
    </source>
</evidence>
<organism evidence="15 16">
    <name type="scientific">Enhydra lutris kenyoni</name>
    <name type="common">northern sea otter</name>
    <dbReference type="NCBI Taxonomy" id="391180"/>
    <lineage>
        <taxon>Eukaryota</taxon>
        <taxon>Metazoa</taxon>
        <taxon>Chordata</taxon>
        <taxon>Craniata</taxon>
        <taxon>Vertebrata</taxon>
        <taxon>Euteleostomi</taxon>
        <taxon>Mammalia</taxon>
        <taxon>Eutheria</taxon>
        <taxon>Laurasiatheria</taxon>
        <taxon>Carnivora</taxon>
        <taxon>Caniformia</taxon>
        <taxon>Musteloidea</taxon>
        <taxon>Mustelidae</taxon>
        <taxon>Lutrinae</taxon>
        <taxon>Enhydra</taxon>
    </lineage>
</organism>
<dbReference type="GO" id="GO:0035023">
    <property type="term" value="P:regulation of Rho protein signal transduction"/>
    <property type="evidence" value="ECO:0007669"/>
    <property type="project" value="TreeGrafter"/>
</dbReference>
<keyword evidence="15" id="KW-1185">Reference proteome</keyword>
<evidence type="ECO:0000256" key="12">
    <source>
        <dbReference type="PROSITE-ProRule" id="PRU00192"/>
    </source>
</evidence>
<dbReference type="GO" id="GO:0032420">
    <property type="term" value="C:stereocilium"/>
    <property type="evidence" value="ECO:0007669"/>
    <property type="project" value="UniProtKB-SubCell"/>
</dbReference>
<evidence type="ECO:0000256" key="10">
    <source>
        <dbReference type="ARBA" id="ARBA00067146"/>
    </source>
</evidence>
<dbReference type="PANTHER" id="PTHR12287">
    <property type="entry name" value="EPIDERMAL GROWTH FACTOR RECEPTOR KINASE SUBSTRATE EPS8-RELATED PROTEIN"/>
    <property type="match status" value="1"/>
</dbReference>
<dbReference type="FunFam" id="2.30.30.40:FF:000180">
    <property type="entry name" value="epidermal growth factor receptor kinase substrate 8-like protein 2"/>
    <property type="match status" value="1"/>
</dbReference>
<feature type="region of interest" description="Disordered" evidence="13">
    <location>
        <begin position="744"/>
        <end position="792"/>
    </location>
</feature>
<dbReference type="Pfam" id="PF00018">
    <property type="entry name" value="SH3_1"/>
    <property type="match status" value="1"/>
</dbReference>
<dbReference type="InterPro" id="IPR011993">
    <property type="entry name" value="PH-like_dom_sf"/>
</dbReference>
<dbReference type="GO" id="GO:0032587">
    <property type="term" value="C:ruffle membrane"/>
    <property type="evidence" value="ECO:0007669"/>
    <property type="project" value="TreeGrafter"/>
</dbReference>
<reference evidence="16" key="1">
    <citation type="submission" date="2025-08" db="UniProtKB">
        <authorList>
            <consortium name="RefSeq"/>
        </authorList>
    </citation>
    <scope>IDENTIFICATION</scope>
    <source>
        <tissue evidence="16">Blood</tissue>
    </source>
</reference>
<dbReference type="InterPro" id="IPR039801">
    <property type="entry name" value="EPS8-like"/>
</dbReference>
<dbReference type="InterPro" id="IPR013625">
    <property type="entry name" value="PTB"/>
</dbReference>
<dbReference type="CDD" id="cd09540">
    <property type="entry name" value="SAM_EPS8-like"/>
    <property type="match status" value="1"/>
</dbReference>
<comment type="similarity">
    <text evidence="3">Belongs to the EPS8 family.</text>
</comment>
<dbReference type="RefSeq" id="XP_022362735.1">
    <property type="nucleotide sequence ID" value="XM_022507027.1"/>
</dbReference>
<dbReference type="FunFam" id="2.30.29.30:FF:000218">
    <property type="entry name" value="Epidermal growth factor receptor kinase substrate 8-like 2"/>
    <property type="match status" value="1"/>
</dbReference>
<dbReference type="Pfam" id="PF18016">
    <property type="entry name" value="SAM_3"/>
    <property type="match status" value="1"/>
</dbReference>
<keyword evidence="6" id="KW-0597">Phosphoprotein</keyword>
<comment type="function">
    <text evidence="8">Stimulates guanine exchange activity of SOS1. May play a role in membrane ruffling and remodeling of the actin cytoskeleton. In the cochlea, is required for stereocilia maintenance in adult hair cells.</text>
</comment>
<feature type="domain" description="SH3" evidence="14">
    <location>
        <begin position="798"/>
        <end position="857"/>
    </location>
</feature>
<feature type="region of interest" description="Disordered" evidence="13">
    <location>
        <begin position="18"/>
        <end position="40"/>
    </location>
</feature>
<proteinExistence type="inferred from homology"/>
<evidence type="ECO:0000259" key="14">
    <source>
        <dbReference type="PROSITE" id="PS50002"/>
    </source>
</evidence>